<protein>
    <recommendedName>
        <fullName evidence="2">EthD domain-containing protein</fullName>
    </recommendedName>
</protein>
<dbReference type="Pfam" id="PF07110">
    <property type="entry name" value="EthD"/>
    <property type="match status" value="1"/>
</dbReference>
<reference evidence="3 4" key="1">
    <citation type="journal article" date="2024" name="IMA Fungus">
        <title>IMA Genome - F19 : A genome assembly and annotation guide to empower mycologists, including annotated draft genome sequences of Ceratocystis pirilliformis, Diaporthe australafricana, Fusarium ophioides, Paecilomyces lecythidis, and Sporothrix stenoceras.</title>
        <authorList>
            <person name="Aylward J."/>
            <person name="Wilson A.M."/>
            <person name="Visagie C.M."/>
            <person name="Spraker J."/>
            <person name="Barnes I."/>
            <person name="Buitendag C."/>
            <person name="Ceriani C."/>
            <person name="Del Mar Angel L."/>
            <person name="du Plessis D."/>
            <person name="Fuchs T."/>
            <person name="Gasser K."/>
            <person name="Kramer D."/>
            <person name="Li W."/>
            <person name="Munsamy K."/>
            <person name="Piso A."/>
            <person name="Price J.L."/>
            <person name="Sonnekus B."/>
            <person name="Thomas C."/>
            <person name="van der Nest A."/>
            <person name="van Dijk A."/>
            <person name="van Heerden A."/>
            <person name="van Vuuren N."/>
            <person name="Yilmaz N."/>
            <person name="Duong T.A."/>
            <person name="van der Merwe N.A."/>
            <person name="Wingfield M.J."/>
            <person name="Wingfield B.D."/>
        </authorList>
    </citation>
    <scope>NUCLEOTIDE SEQUENCE [LARGE SCALE GENOMIC DNA]</scope>
    <source>
        <strain evidence="3 4">CMW 18167</strain>
    </source>
</reference>
<accession>A0ABR3X012</accession>
<organism evidence="3 4">
    <name type="scientific">Paecilomyces lecythidis</name>
    <dbReference type="NCBI Taxonomy" id="3004212"/>
    <lineage>
        <taxon>Eukaryota</taxon>
        <taxon>Fungi</taxon>
        <taxon>Dikarya</taxon>
        <taxon>Ascomycota</taxon>
        <taxon>Pezizomycotina</taxon>
        <taxon>Eurotiomycetes</taxon>
        <taxon>Eurotiomycetidae</taxon>
        <taxon>Eurotiales</taxon>
        <taxon>Thermoascaceae</taxon>
        <taxon>Paecilomyces</taxon>
    </lineage>
</organism>
<comment type="similarity">
    <text evidence="1">Belongs to the tpcK family.</text>
</comment>
<proteinExistence type="inferred from homology"/>
<gene>
    <name evidence="3" type="ORF">Plec18167_008050</name>
</gene>
<dbReference type="InterPro" id="IPR011008">
    <property type="entry name" value="Dimeric_a/b-barrel"/>
</dbReference>
<evidence type="ECO:0000313" key="4">
    <source>
        <dbReference type="Proteomes" id="UP001583193"/>
    </source>
</evidence>
<feature type="domain" description="EthD" evidence="2">
    <location>
        <begin position="18"/>
        <end position="115"/>
    </location>
</feature>
<keyword evidence="4" id="KW-1185">Reference proteome</keyword>
<name>A0ABR3X012_9EURO</name>
<dbReference type="Proteomes" id="UP001583193">
    <property type="component" value="Unassembled WGS sequence"/>
</dbReference>
<evidence type="ECO:0000313" key="3">
    <source>
        <dbReference type="EMBL" id="KAL1869047.1"/>
    </source>
</evidence>
<comment type="caution">
    <text evidence="3">The sequence shown here is derived from an EMBL/GenBank/DDBJ whole genome shotgun (WGS) entry which is preliminary data.</text>
</comment>
<dbReference type="SUPFAM" id="SSF54909">
    <property type="entry name" value="Dimeric alpha+beta barrel"/>
    <property type="match status" value="1"/>
</dbReference>
<evidence type="ECO:0000259" key="2">
    <source>
        <dbReference type="Pfam" id="PF07110"/>
    </source>
</evidence>
<evidence type="ECO:0000256" key="1">
    <source>
        <dbReference type="ARBA" id="ARBA00005986"/>
    </source>
</evidence>
<sequence>MVFSADIPIKQVACTRRKPNLTHQEFLDYHFQRHGALADEPEERALKPSRYTQTHIFDAAFGGRSDGLPNANHAWVGRDDITELFFRNVAHLKTCMFSDFVKERIGPDAAHFADFEVAISVMANEKTVKTIEEVEVADQQEFASLLFLSPADNDPDGTELEKTVSPELLAALEKHASGKVRAVLANVGVEIPGLDPRQYFGGKDMPVFSLVYKVYLGGSRDDTTMIRAAEAALQKSVPDRVNWNNSFVVFGYEALILDHEKSVRFDPKRQPRLF</sequence>
<dbReference type="InterPro" id="IPR009799">
    <property type="entry name" value="EthD_dom"/>
</dbReference>
<dbReference type="EMBL" id="JAVDPF010000036">
    <property type="protein sequence ID" value="KAL1869047.1"/>
    <property type="molecule type" value="Genomic_DNA"/>
</dbReference>
<dbReference type="Gene3D" id="3.30.70.100">
    <property type="match status" value="1"/>
</dbReference>